<feature type="chain" id="PRO_5036826890" evidence="4">
    <location>
        <begin position="34"/>
        <end position="414"/>
    </location>
</feature>
<dbReference type="InterPro" id="IPR051010">
    <property type="entry name" value="BCAA_transport"/>
</dbReference>
<keyword evidence="3" id="KW-0029">Amino-acid transport</keyword>
<evidence type="ECO:0000256" key="3">
    <source>
        <dbReference type="ARBA" id="ARBA00022970"/>
    </source>
</evidence>
<protein>
    <submittedName>
        <fullName evidence="6">ABC transporter permease</fullName>
    </submittedName>
</protein>
<dbReference type="Gene3D" id="3.40.50.2300">
    <property type="match status" value="2"/>
</dbReference>
<feature type="domain" description="Leucine-binding protein" evidence="5">
    <location>
        <begin position="36"/>
        <end position="378"/>
    </location>
</feature>
<keyword evidence="7" id="KW-1185">Reference proteome</keyword>
<accession>A0A917BZK0</accession>
<dbReference type="InterPro" id="IPR028081">
    <property type="entry name" value="Leu-bd"/>
</dbReference>
<organism evidence="6 7">
    <name type="scientific">Azorhizobium oxalatiphilum</name>
    <dbReference type="NCBI Taxonomy" id="980631"/>
    <lineage>
        <taxon>Bacteria</taxon>
        <taxon>Pseudomonadati</taxon>
        <taxon>Pseudomonadota</taxon>
        <taxon>Alphaproteobacteria</taxon>
        <taxon>Hyphomicrobiales</taxon>
        <taxon>Xanthobacteraceae</taxon>
        <taxon>Azorhizobium</taxon>
    </lineage>
</organism>
<dbReference type="PANTHER" id="PTHR30483:SF6">
    <property type="entry name" value="PERIPLASMIC BINDING PROTEIN OF ABC TRANSPORTER FOR NATURAL AMINO ACIDS"/>
    <property type="match status" value="1"/>
</dbReference>
<sequence length="414" mass="43978">MSLSTALRSRAFALSAVALSALVAPLSVAPAFAGTPVKIGVLADMSGIFSDIGGPGATEATRMAVEDFRKRPEAAGFDIEVVAADAQNKPDVSSSIARKWFDTDGVDVLVDLPTSAISLAIAPLVKEKNKVALFTASGTSDLTGKSCTPNSVHWTYDTWALAHGTADAITRAGGKKWFFITADFALGHSLERDASAVVKADGGQVMGSVRHPVDTKDFSSYLVQAQSSGAQIVALTNAGGDTIAAIKQSAEFGIVQGGQKLAGMLLFLSDIHSLGLKDAQGLRLTTGFYWDLNDKTRAFGERYAKRNNGRMPTMNQAGAYSATLAYLTAVAKVGSPKDGVAVVKAMREMGAFDDPLFGKTQLREDGRVLHDMMLVEVKTPAESKRPYDYYKVLDTIPGDRAFRPLKDGDCPMVK</sequence>
<dbReference type="PANTHER" id="PTHR30483">
    <property type="entry name" value="LEUCINE-SPECIFIC-BINDING PROTEIN"/>
    <property type="match status" value="1"/>
</dbReference>
<evidence type="ECO:0000259" key="5">
    <source>
        <dbReference type="Pfam" id="PF13458"/>
    </source>
</evidence>
<gene>
    <name evidence="6" type="ORF">GCM10007301_23030</name>
</gene>
<reference evidence="6" key="1">
    <citation type="journal article" date="2014" name="Int. J. Syst. Evol. Microbiol.">
        <title>Complete genome sequence of Corynebacterium casei LMG S-19264T (=DSM 44701T), isolated from a smear-ripened cheese.</title>
        <authorList>
            <consortium name="US DOE Joint Genome Institute (JGI-PGF)"/>
            <person name="Walter F."/>
            <person name="Albersmeier A."/>
            <person name="Kalinowski J."/>
            <person name="Ruckert C."/>
        </authorList>
    </citation>
    <scope>NUCLEOTIDE SEQUENCE</scope>
    <source>
        <strain evidence="6">CCM 7897</strain>
    </source>
</reference>
<dbReference type="SUPFAM" id="SSF53822">
    <property type="entry name" value="Periplasmic binding protein-like I"/>
    <property type="match status" value="1"/>
</dbReference>
<evidence type="ECO:0000256" key="1">
    <source>
        <dbReference type="ARBA" id="ARBA00010062"/>
    </source>
</evidence>
<evidence type="ECO:0000313" key="6">
    <source>
        <dbReference type="EMBL" id="GGF62689.1"/>
    </source>
</evidence>
<evidence type="ECO:0000313" key="7">
    <source>
        <dbReference type="Proteomes" id="UP000606044"/>
    </source>
</evidence>
<dbReference type="CDD" id="cd06327">
    <property type="entry name" value="PBP1_SBP-like"/>
    <property type="match status" value="1"/>
</dbReference>
<evidence type="ECO:0000256" key="2">
    <source>
        <dbReference type="ARBA" id="ARBA00022729"/>
    </source>
</evidence>
<name>A0A917BZK0_9HYPH</name>
<comment type="caution">
    <text evidence="6">The sequence shown here is derived from an EMBL/GenBank/DDBJ whole genome shotgun (WGS) entry which is preliminary data.</text>
</comment>
<keyword evidence="3" id="KW-0813">Transport</keyword>
<dbReference type="EMBL" id="BMCT01000002">
    <property type="protein sequence ID" value="GGF62689.1"/>
    <property type="molecule type" value="Genomic_DNA"/>
</dbReference>
<proteinExistence type="inferred from homology"/>
<comment type="similarity">
    <text evidence="1">Belongs to the leucine-binding protein family.</text>
</comment>
<dbReference type="Proteomes" id="UP000606044">
    <property type="component" value="Unassembled WGS sequence"/>
</dbReference>
<dbReference type="RefSeq" id="WP_188578529.1">
    <property type="nucleotide sequence ID" value="NZ_BMCT01000002.1"/>
</dbReference>
<dbReference type="AlphaFoldDB" id="A0A917BZK0"/>
<dbReference type="Pfam" id="PF13458">
    <property type="entry name" value="Peripla_BP_6"/>
    <property type="match status" value="1"/>
</dbReference>
<dbReference type="GO" id="GO:0006865">
    <property type="term" value="P:amino acid transport"/>
    <property type="evidence" value="ECO:0007669"/>
    <property type="project" value="UniProtKB-KW"/>
</dbReference>
<dbReference type="InterPro" id="IPR028082">
    <property type="entry name" value="Peripla_BP_I"/>
</dbReference>
<feature type="signal peptide" evidence="4">
    <location>
        <begin position="1"/>
        <end position="33"/>
    </location>
</feature>
<keyword evidence="2 4" id="KW-0732">Signal</keyword>
<evidence type="ECO:0000256" key="4">
    <source>
        <dbReference type="SAM" id="SignalP"/>
    </source>
</evidence>
<reference evidence="6" key="2">
    <citation type="submission" date="2020-09" db="EMBL/GenBank/DDBJ databases">
        <authorList>
            <person name="Sun Q."/>
            <person name="Sedlacek I."/>
        </authorList>
    </citation>
    <scope>NUCLEOTIDE SEQUENCE</scope>
    <source>
        <strain evidence="6">CCM 7897</strain>
    </source>
</reference>